<organism evidence="7 8">
    <name type="scientific">Sphingomonas abietis</name>
    <dbReference type="NCBI Taxonomy" id="3012344"/>
    <lineage>
        <taxon>Bacteria</taxon>
        <taxon>Pseudomonadati</taxon>
        <taxon>Pseudomonadota</taxon>
        <taxon>Alphaproteobacteria</taxon>
        <taxon>Sphingomonadales</taxon>
        <taxon>Sphingomonadaceae</taxon>
        <taxon>Sphingomonas</taxon>
    </lineage>
</organism>
<dbReference type="Pfam" id="PF00753">
    <property type="entry name" value="Lactamase_B"/>
    <property type="match status" value="1"/>
</dbReference>
<dbReference type="SMART" id="SM00849">
    <property type="entry name" value="Lactamase_B"/>
    <property type="match status" value="1"/>
</dbReference>
<dbReference type="InterPro" id="IPR036866">
    <property type="entry name" value="RibonucZ/Hydroxyglut_hydro"/>
</dbReference>
<keyword evidence="8" id="KW-1185">Reference proteome</keyword>
<dbReference type="CDD" id="cd07720">
    <property type="entry name" value="OPHC2-like_MBL-fold"/>
    <property type="match status" value="1"/>
</dbReference>
<gene>
    <name evidence="7" type="ORF">PBT88_14685</name>
</gene>
<comment type="similarity">
    <text evidence="1">Belongs to the metallo-beta-lactamase superfamily.</text>
</comment>
<name>A0ABY7NJC0_9SPHN</name>
<proteinExistence type="inferred from homology"/>
<evidence type="ECO:0000256" key="4">
    <source>
        <dbReference type="ARBA" id="ARBA00022833"/>
    </source>
</evidence>
<dbReference type="EMBL" id="CP115174">
    <property type="protein sequence ID" value="WBO21423.1"/>
    <property type="molecule type" value="Genomic_DNA"/>
</dbReference>
<feature type="chain" id="PRO_5047116153" evidence="5">
    <location>
        <begin position="27"/>
        <end position="296"/>
    </location>
</feature>
<keyword evidence="5" id="KW-0732">Signal</keyword>
<evidence type="ECO:0000259" key="6">
    <source>
        <dbReference type="SMART" id="SM00849"/>
    </source>
</evidence>
<feature type="signal peptide" evidence="5">
    <location>
        <begin position="1"/>
        <end position="26"/>
    </location>
</feature>
<keyword evidence="2" id="KW-0479">Metal-binding</keyword>
<dbReference type="Proteomes" id="UP001210865">
    <property type="component" value="Chromosome"/>
</dbReference>
<dbReference type="RefSeq" id="WP_270076072.1">
    <property type="nucleotide sequence ID" value="NZ_CP115174.1"/>
</dbReference>
<dbReference type="PANTHER" id="PTHR42978:SF6">
    <property type="entry name" value="QUORUM-QUENCHING LACTONASE YTNP-RELATED"/>
    <property type="match status" value="1"/>
</dbReference>
<protein>
    <submittedName>
        <fullName evidence="7">MBL fold metallo-hydrolase</fullName>
    </submittedName>
</protein>
<dbReference type="SUPFAM" id="SSF56281">
    <property type="entry name" value="Metallo-hydrolase/oxidoreductase"/>
    <property type="match status" value="1"/>
</dbReference>
<sequence>MAHRTLIATTAAAIVPAALMAAPTFAKPSPATPTATAFKIGAFTAYALRDMLNVVPNDGSVLGVGQPVPAISQILADAHAPTDQIALGVDALLVEMPGHVVLLDTGLGPKVGGVLPLSLLDAHVEPGQVTDVLITHSHPDHIGGLVTKEGGLAFPNATIRMSAPEWAFLQSKGGAIATVIATKVRTFAPGAEVIPGIRSVPLPGHTPGHSGYEISSGKTRLLDIGDTAHSAIVSLAKPGWTIAYDTDAAEGRATREAELARLAASHERIFAPHFPFPGVGFVVKAGDGYSWVPKLP</sequence>
<reference evidence="7 8" key="1">
    <citation type="submission" date="2022-12" db="EMBL/GenBank/DDBJ databases">
        <title>Sphingomonas abieness sp. nov., an endophytic bacterium isolated from Abies koreana.</title>
        <authorList>
            <person name="Jiang L."/>
            <person name="Lee J."/>
        </authorList>
    </citation>
    <scope>NUCLEOTIDE SEQUENCE [LARGE SCALE GENOMIC DNA]</scope>
    <source>
        <strain evidence="8">PAMB 00755</strain>
    </source>
</reference>
<accession>A0ABY7NJC0</accession>
<evidence type="ECO:0000313" key="7">
    <source>
        <dbReference type="EMBL" id="WBO21423.1"/>
    </source>
</evidence>
<evidence type="ECO:0000313" key="8">
    <source>
        <dbReference type="Proteomes" id="UP001210865"/>
    </source>
</evidence>
<keyword evidence="4" id="KW-0862">Zinc</keyword>
<dbReference type="Gene3D" id="3.60.15.10">
    <property type="entry name" value="Ribonuclease Z/Hydroxyacylglutathione hydrolase-like"/>
    <property type="match status" value="1"/>
</dbReference>
<dbReference type="PANTHER" id="PTHR42978">
    <property type="entry name" value="QUORUM-QUENCHING LACTONASE YTNP-RELATED-RELATED"/>
    <property type="match status" value="1"/>
</dbReference>
<dbReference type="InterPro" id="IPR001279">
    <property type="entry name" value="Metallo-B-lactamas"/>
</dbReference>
<keyword evidence="3" id="KW-0378">Hydrolase</keyword>
<evidence type="ECO:0000256" key="5">
    <source>
        <dbReference type="SAM" id="SignalP"/>
    </source>
</evidence>
<evidence type="ECO:0000256" key="2">
    <source>
        <dbReference type="ARBA" id="ARBA00022723"/>
    </source>
</evidence>
<evidence type="ECO:0000256" key="3">
    <source>
        <dbReference type="ARBA" id="ARBA00022801"/>
    </source>
</evidence>
<feature type="domain" description="Metallo-beta-lactamase" evidence="6">
    <location>
        <begin position="88"/>
        <end position="266"/>
    </location>
</feature>
<dbReference type="InterPro" id="IPR051013">
    <property type="entry name" value="MBL_superfamily_lactonases"/>
</dbReference>
<evidence type="ECO:0000256" key="1">
    <source>
        <dbReference type="ARBA" id="ARBA00007749"/>
    </source>
</evidence>